<dbReference type="Gene3D" id="1.10.10.10">
    <property type="entry name" value="Winged helix-like DNA-binding domain superfamily/Winged helix DNA-binding domain"/>
    <property type="match status" value="1"/>
</dbReference>
<dbReference type="AlphaFoldDB" id="A0AAD5TU07"/>
<gene>
    <name evidence="5" type="primary">RGS7_1</name>
    <name evidence="5" type="ORF">HK099_001527</name>
</gene>
<dbReference type="SUPFAM" id="SSF46785">
    <property type="entry name" value="Winged helix' DNA-binding domain"/>
    <property type="match status" value="1"/>
</dbReference>
<dbReference type="InterPro" id="IPR016137">
    <property type="entry name" value="RGS"/>
</dbReference>
<name>A0AAD5TU07_9FUNG</name>
<dbReference type="PROSITE" id="PS50132">
    <property type="entry name" value="RGS"/>
    <property type="match status" value="1"/>
</dbReference>
<dbReference type="GO" id="GO:0005096">
    <property type="term" value="F:GTPase activator activity"/>
    <property type="evidence" value="ECO:0007669"/>
    <property type="project" value="TreeGrafter"/>
</dbReference>
<proteinExistence type="predicted"/>
<dbReference type="InterPro" id="IPR044926">
    <property type="entry name" value="RGS_subdomain_2"/>
</dbReference>
<dbReference type="InterPro" id="IPR036284">
    <property type="entry name" value="GGL_sf"/>
</dbReference>
<dbReference type="GO" id="GO:0035556">
    <property type="term" value="P:intracellular signal transduction"/>
    <property type="evidence" value="ECO:0007669"/>
    <property type="project" value="InterPro"/>
</dbReference>
<protein>
    <submittedName>
        <fullName evidence="5">Regulator of G-protein signaling 7</fullName>
    </submittedName>
</protein>
<dbReference type="InterPro" id="IPR040759">
    <property type="entry name" value="RGS_DHEX"/>
</dbReference>
<dbReference type="InterPro" id="IPR036390">
    <property type="entry name" value="WH_DNA-bd_sf"/>
</dbReference>
<dbReference type="EMBL" id="JADGJW010001433">
    <property type="protein sequence ID" value="KAJ3203418.1"/>
    <property type="molecule type" value="Genomic_DNA"/>
</dbReference>
<dbReference type="PROSITE" id="PS50186">
    <property type="entry name" value="DEP"/>
    <property type="match status" value="1"/>
</dbReference>
<reference evidence="5" key="1">
    <citation type="submission" date="2020-05" db="EMBL/GenBank/DDBJ databases">
        <title>Phylogenomic resolution of chytrid fungi.</title>
        <authorList>
            <person name="Stajich J.E."/>
            <person name="Amses K."/>
            <person name="Simmons R."/>
            <person name="Seto K."/>
            <person name="Myers J."/>
            <person name="Bonds A."/>
            <person name="Quandt C.A."/>
            <person name="Barry K."/>
            <person name="Liu P."/>
            <person name="Grigoriev I."/>
            <person name="Longcore J.E."/>
            <person name="James T.Y."/>
        </authorList>
    </citation>
    <scope>NUCLEOTIDE SEQUENCE</scope>
    <source>
        <strain evidence="5">JEL0476</strain>
    </source>
</reference>
<dbReference type="GO" id="GO:0008277">
    <property type="term" value="P:regulation of G protein-coupled receptor signaling pathway"/>
    <property type="evidence" value="ECO:0007669"/>
    <property type="project" value="InterPro"/>
</dbReference>
<accession>A0AAD5TU07</accession>
<comment type="caution">
    <text evidence="5">The sequence shown here is derived from an EMBL/GenBank/DDBJ whole genome shotgun (WGS) entry which is preliminary data.</text>
</comment>
<dbReference type="SUPFAM" id="SSF48670">
    <property type="entry name" value="Transducin (heterotrimeric G protein), gamma chain"/>
    <property type="match status" value="1"/>
</dbReference>
<dbReference type="Proteomes" id="UP001211065">
    <property type="component" value="Unassembled WGS sequence"/>
</dbReference>
<evidence type="ECO:0000259" key="4">
    <source>
        <dbReference type="PROSITE" id="PS50186"/>
    </source>
</evidence>
<dbReference type="Pfam" id="PF00615">
    <property type="entry name" value="RGS"/>
    <property type="match status" value="1"/>
</dbReference>
<dbReference type="InterPro" id="IPR036305">
    <property type="entry name" value="RGS_sf"/>
</dbReference>
<evidence type="ECO:0000259" key="3">
    <source>
        <dbReference type="PROSITE" id="PS50132"/>
    </source>
</evidence>
<dbReference type="GO" id="GO:0005737">
    <property type="term" value="C:cytoplasm"/>
    <property type="evidence" value="ECO:0007669"/>
    <property type="project" value="TreeGrafter"/>
</dbReference>
<dbReference type="Gene3D" id="1.10.167.10">
    <property type="entry name" value="Regulator of G-protein Signalling 4, domain 2"/>
    <property type="match status" value="1"/>
</dbReference>
<evidence type="ECO:0000256" key="2">
    <source>
        <dbReference type="SAM" id="MobiDB-lite"/>
    </source>
</evidence>
<sequence>MNITVKVNNGSGDSLNSLNSLNAVDAHISFKEYATLNNKPLAAFNIPENEMDNEKKILEYLIAYKDYLILILDPSFQNTATAPLVPTLPDELKKCSTEMQTSLYIAQNNLKREIGMQKFDYLKSGLMKARSNLNLATSPAIDQLKHKLTISQKRNSQVSQASISSQNSPNSSQSDLFNKLWKKKSNSRSNSNSVIGVSGNLPGSITDSGQKSKSGSEELRSPANNNFLTAGTATEEIYSFTNLISKENLEKINKFDEYNLKSLVLPRSFNKRPKNKMIFSFSDYTEYRKYFQMERVISSILQSNEVAKERKKLFSSGSLLLAEGIDIINYVMETCDFLEVEEAYRLCQNLVDHGYLINEEYDTTFKAENNAFYAFQSPYLWCSADCSPTDQDYISYLLRRSQMKESKTNLRPFETQRLPGLHTTHMSKWEKISELVKSDVKKHETLSKMERKALYLQEFGFWEFFRPRPSSPLIKSREDFWEVETTLTKKRITENILEETLKDQKLLDFQVNSVMKLVDQLSLNSFKVSTATKSLLTYCEVAIGCDPFLMKDEIENPWIVGDENLKSPGSVTTIYEIRLWTSSFLFLMNNTKGKNAFREFLSLEHSSENLEFWMKVEDLENLTACRKDYLSKAKLIYDEYIPQKSNQELNIPSQIRNNVVNLFKDENFNNLPYNCFKDVQEHVFLLMQKDSFARFCKSEYLSKAYKKSLNSIKLVDELSEFSIKKRGSTENLLKKLS</sequence>
<dbReference type="PANTHER" id="PTHR45746:SF6">
    <property type="entry name" value="LP21163P"/>
    <property type="match status" value="1"/>
</dbReference>
<feature type="region of interest" description="Disordered" evidence="2">
    <location>
        <begin position="155"/>
        <end position="226"/>
    </location>
</feature>
<dbReference type="Gene3D" id="1.10.1240.60">
    <property type="match status" value="1"/>
</dbReference>
<dbReference type="GO" id="GO:0009968">
    <property type="term" value="P:negative regulation of signal transduction"/>
    <property type="evidence" value="ECO:0007669"/>
    <property type="project" value="UniProtKB-KW"/>
</dbReference>
<dbReference type="GO" id="GO:0007186">
    <property type="term" value="P:G protein-coupled receptor signaling pathway"/>
    <property type="evidence" value="ECO:0007669"/>
    <property type="project" value="InterPro"/>
</dbReference>
<dbReference type="InterPro" id="IPR000591">
    <property type="entry name" value="DEP_dom"/>
</dbReference>
<feature type="compositionally biased region" description="Low complexity" evidence="2">
    <location>
        <begin position="155"/>
        <end position="174"/>
    </location>
</feature>
<dbReference type="SUPFAM" id="SSF48097">
    <property type="entry name" value="Regulator of G-protein signaling, RGS"/>
    <property type="match status" value="1"/>
</dbReference>
<evidence type="ECO:0000313" key="6">
    <source>
        <dbReference type="Proteomes" id="UP001211065"/>
    </source>
</evidence>
<evidence type="ECO:0000313" key="5">
    <source>
        <dbReference type="EMBL" id="KAJ3203418.1"/>
    </source>
</evidence>
<dbReference type="PRINTS" id="PR01301">
    <property type="entry name" value="RGSPROTEIN"/>
</dbReference>
<evidence type="ECO:0000256" key="1">
    <source>
        <dbReference type="ARBA" id="ARBA00022700"/>
    </source>
</evidence>
<dbReference type="InterPro" id="IPR047016">
    <property type="entry name" value="RGS6/7/9/11"/>
</dbReference>
<keyword evidence="6" id="KW-1185">Reference proteome</keyword>
<dbReference type="PANTHER" id="PTHR45746">
    <property type="entry name" value="LP21163P"/>
    <property type="match status" value="1"/>
</dbReference>
<feature type="domain" description="DEP" evidence="4">
    <location>
        <begin position="324"/>
        <end position="377"/>
    </location>
</feature>
<dbReference type="InterPro" id="IPR047017">
    <property type="entry name" value="RGS6/7/9/11_DHEX_sf"/>
</dbReference>
<dbReference type="Pfam" id="PF18148">
    <property type="entry name" value="RGS_DHEX"/>
    <property type="match status" value="1"/>
</dbReference>
<feature type="domain" description="RGS" evidence="3">
    <location>
        <begin position="583"/>
        <end position="705"/>
    </location>
</feature>
<keyword evidence="1" id="KW-0734">Signal transduction inhibitor</keyword>
<dbReference type="InterPro" id="IPR036388">
    <property type="entry name" value="WH-like_DNA-bd_sf"/>
</dbReference>
<dbReference type="CDD" id="cd07440">
    <property type="entry name" value="RGS"/>
    <property type="match status" value="1"/>
</dbReference>
<feature type="compositionally biased region" description="Polar residues" evidence="2">
    <location>
        <begin position="201"/>
        <end position="213"/>
    </location>
</feature>
<organism evidence="5 6">
    <name type="scientific">Clydaea vesicula</name>
    <dbReference type="NCBI Taxonomy" id="447962"/>
    <lineage>
        <taxon>Eukaryota</taxon>
        <taxon>Fungi</taxon>
        <taxon>Fungi incertae sedis</taxon>
        <taxon>Chytridiomycota</taxon>
        <taxon>Chytridiomycota incertae sedis</taxon>
        <taxon>Chytridiomycetes</taxon>
        <taxon>Lobulomycetales</taxon>
        <taxon>Lobulomycetaceae</taxon>
        <taxon>Clydaea</taxon>
    </lineage>
</organism>
<dbReference type="SMART" id="SM00315">
    <property type="entry name" value="RGS"/>
    <property type="match status" value="1"/>
</dbReference>